<name>A0A512DAA7_9CELL</name>
<evidence type="ECO:0000313" key="2">
    <source>
        <dbReference type="Proteomes" id="UP000321181"/>
    </source>
</evidence>
<dbReference type="RefSeq" id="WP_146901293.1">
    <property type="nucleotide sequence ID" value="NZ_BAAARM010000002.1"/>
</dbReference>
<keyword evidence="2" id="KW-1185">Reference proteome</keyword>
<dbReference type="EMBL" id="BJYY01000009">
    <property type="protein sequence ID" value="GEO33406.1"/>
    <property type="molecule type" value="Genomic_DNA"/>
</dbReference>
<organism evidence="1 2">
    <name type="scientific">Cellulomonas aerilata</name>
    <dbReference type="NCBI Taxonomy" id="515326"/>
    <lineage>
        <taxon>Bacteria</taxon>
        <taxon>Bacillati</taxon>
        <taxon>Actinomycetota</taxon>
        <taxon>Actinomycetes</taxon>
        <taxon>Micrococcales</taxon>
        <taxon>Cellulomonadaceae</taxon>
        <taxon>Cellulomonas</taxon>
    </lineage>
</organism>
<accession>A0A512DAA7</accession>
<gene>
    <name evidence="1" type="ORF">CAE01nite_11310</name>
</gene>
<protein>
    <recommendedName>
        <fullName evidence="3">Fimbrial assembly protein</fullName>
    </recommendedName>
</protein>
<dbReference type="OrthoDB" id="5196233at2"/>
<comment type="caution">
    <text evidence="1">The sequence shown here is derived from an EMBL/GenBank/DDBJ whole genome shotgun (WGS) entry which is preliminary data.</text>
</comment>
<sequence>MRARTATLAAPARPQVNLLPGDVRQARTLGVVKRWTLVSSGVTLLAIGTVAAVAQLQTQIADSELAQADAESAGIVAEQRPFARITSLRAELETLRSARDHGVAQEILWSDYLGAITAVTPPGVGISTLDYTGATPLAAAPGSADPLVVAGIGAITFTALAADVPDTAAWADALDAVPGFRDVRVTTVDRADKGGDLRYEMTGTIQVDDAALAHRFDPQPEGDR</sequence>
<reference evidence="1 2" key="1">
    <citation type="submission" date="2019-07" db="EMBL/GenBank/DDBJ databases">
        <title>Whole genome shotgun sequence of Cellulomonas aerilata NBRC 106308.</title>
        <authorList>
            <person name="Hosoyama A."/>
            <person name="Uohara A."/>
            <person name="Ohji S."/>
            <person name="Ichikawa N."/>
        </authorList>
    </citation>
    <scope>NUCLEOTIDE SEQUENCE [LARGE SCALE GENOMIC DNA]</scope>
    <source>
        <strain evidence="1 2">NBRC 106308</strain>
    </source>
</reference>
<dbReference type="AlphaFoldDB" id="A0A512DAA7"/>
<evidence type="ECO:0008006" key="3">
    <source>
        <dbReference type="Google" id="ProtNLM"/>
    </source>
</evidence>
<proteinExistence type="predicted"/>
<dbReference type="Proteomes" id="UP000321181">
    <property type="component" value="Unassembled WGS sequence"/>
</dbReference>
<evidence type="ECO:0000313" key="1">
    <source>
        <dbReference type="EMBL" id="GEO33406.1"/>
    </source>
</evidence>